<evidence type="ECO:0008006" key="4">
    <source>
        <dbReference type="Google" id="ProtNLM"/>
    </source>
</evidence>
<keyword evidence="3" id="KW-1185">Reference proteome</keyword>
<gene>
    <name evidence="2" type="ORF">EJ05DRAFT_474688</name>
</gene>
<dbReference type="RefSeq" id="XP_033602058.1">
    <property type="nucleotide sequence ID" value="XM_033743654.1"/>
</dbReference>
<feature type="compositionally biased region" description="Low complexity" evidence="1">
    <location>
        <begin position="62"/>
        <end position="75"/>
    </location>
</feature>
<evidence type="ECO:0000313" key="3">
    <source>
        <dbReference type="Proteomes" id="UP000799437"/>
    </source>
</evidence>
<dbReference type="GeneID" id="54484708"/>
<dbReference type="AlphaFoldDB" id="A0A6A6WDH4"/>
<dbReference type="OrthoDB" id="4776947at2759"/>
<dbReference type="Proteomes" id="UP000799437">
    <property type="component" value="Unassembled WGS sequence"/>
</dbReference>
<sequence>MTKDCRLTRPYSTQDNIADFNSICGDNASDVQSSIQEVCGDSADTALKAFADACKEKGHQVSNPTPSSNPSSTPTGSKSYLAFF</sequence>
<dbReference type="EMBL" id="ML996569">
    <property type="protein sequence ID" value="KAF2759607.1"/>
    <property type="molecule type" value="Genomic_DNA"/>
</dbReference>
<evidence type="ECO:0000256" key="1">
    <source>
        <dbReference type="SAM" id="MobiDB-lite"/>
    </source>
</evidence>
<evidence type="ECO:0000313" key="2">
    <source>
        <dbReference type="EMBL" id="KAF2759607.1"/>
    </source>
</evidence>
<proteinExistence type="predicted"/>
<name>A0A6A6WDH4_9PEZI</name>
<organism evidence="2 3">
    <name type="scientific">Pseudovirgaria hyperparasitica</name>
    <dbReference type="NCBI Taxonomy" id="470096"/>
    <lineage>
        <taxon>Eukaryota</taxon>
        <taxon>Fungi</taxon>
        <taxon>Dikarya</taxon>
        <taxon>Ascomycota</taxon>
        <taxon>Pezizomycotina</taxon>
        <taxon>Dothideomycetes</taxon>
        <taxon>Dothideomycetes incertae sedis</taxon>
        <taxon>Acrospermales</taxon>
        <taxon>Acrospermaceae</taxon>
        <taxon>Pseudovirgaria</taxon>
    </lineage>
</organism>
<accession>A0A6A6WDH4</accession>
<reference evidence="2" key="1">
    <citation type="journal article" date="2020" name="Stud. Mycol.">
        <title>101 Dothideomycetes genomes: a test case for predicting lifestyles and emergence of pathogens.</title>
        <authorList>
            <person name="Haridas S."/>
            <person name="Albert R."/>
            <person name="Binder M."/>
            <person name="Bloem J."/>
            <person name="Labutti K."/>
            <person name="Salamov A."/>
            <person name="Andreopoulos B."/>
            <person name="Baker S."/>
            <person name="Barry K."/>
            <person name="Bills G."/>
            <person name="Bluhm B."/>
            <person name="Cannon C."/>
            <person name="Castanera R."/>
            <person name="Culley D."/>
            <person name="Daum C."/>
            <person name="Ezra D."/>
            <person name="Gonzalez J."/>
            <person name="Henrissat B."/>
            <person name="Kuo A."/>
            <person name="Liang C."/>
            <person name="Lipzen A."/>
            <person name="Lutzoni F."/>
            <person name="Magnuson J."/>
            <person name="Mondo S."/>
            <person name="Nolan M."/>
            <person name="Ohm R."/>
            <person name="Pangilinan J."/>
            <person name="Park H.-J."/>
            <person name="Ramirez L."/>
            <person name="Alfaro M."/>
            <person name="Sun H."/>
            <person name="Tritt A."/>
            <person name="Yoshinaga Y."/>
            <person name="Zwiers L.-H."/>
            <person name="Turgeon B."/>
            <person name="Goodwin S."/>
            <person name="Spatafora J."/>
            <person name="Crous P."/>
            <person name="Grigoriev I."/>
        </authorList>
    </citation>
    <scope>NUCLEOTIDE SEQUENCE</scope>
    <source>
        <strain evidence="2">CBS 121739</strain>
    </source>
</reference>
<protein>
    <recommendedName>
        <fullName evidence="4">Extracellular membrane protein CFEM domain-containing protein</fullName>
    </recommendedName>
</protein>
<feature type="region of interest" description="Disordered" evidence="1">
    <location>
        <begin position="58"/>
        <end position="84"/>
    </location>
</feature>